<organism evidence="2 3">
    <name type="scientific">Kitasatospora indigofera</name>
    <dbReference type="NCBI Taxonomy" id="67307"/>
    <lineage>
        <taxon>Bacteria</taxon>
        <taxon>Bacillati</taxon>
        <taxon>Actinomycetota</taxon>
        <taxon>Actinomycetes</taxon>
        <taxon>Kitasatosporales</taxon>
        <taxon>Streptomycetaceae</taxon>
        <taxon>Kitasatospora</taxon>
    </lineage>
</organism>
<evidence type="ECO:0000313" key="2">
    <source>
        <dbReference type="EMBL" id="GHH76149.1"/>
    </source>
</evidence>
<sequence length="137" mass="14934">MDPHESDFVRAVEFLTDREDLTGPVDVTAPTPLPQREFMRAIRVARGISVGLPATRWMAEIGAFVLRSDTELLLKSRRVTPGRLLEAGFGFSYPEWPAAAADLVRRARHGGAPLPRGWDGDGAAARAGLLTEILTRG</sequence>
<protein>
    <recommendedName>
        <fullName evidence="1">DUF1731 domain-containing protein</fullName>
    </recommendedName>
</protein>
<keyword evidence="3" id="KW-1185">Reference proteome</keyword>
<gene>
    <name evidence="2" type="ORF">GCM10018781_46740</name>
</gene>
<proteinExistence type="predicted"/>
<evidence type="ECO:0000259" key="1">
    <source>
        <dbReference type="Pfam" id="PF08338"/>
    </source>
</evidence>
<dbReference type="AlphaFoldDB" id="A0A919KXV5"/>
<dbReference type="Pfam" id="PF08338">
    <property type="entry name" value="DUF1731"/>
    <property type="match status" value="1"/>
</dbReference>
<evidence type="ECO:0000313" key="3">
    <source>
        <dbReference type="Proteomes" id="UP000617734"/>
    </source>
</evidence>
<reference evidence="2" key="2">
    <citation type="submission" date="2020-09" db="EMBL/GenBank/DDBJ databases">
        <authorList>
            <person name="Sun Q."/>
            <person name="Ohkuma M."/>
        </authorList>
    </citation>
    <scope>NUCLEOTIDE SEQUENCE</scope>
    <source>
        <strain evidence="2">JCM 4646</strain>
    </source>
</reference>
<accession>A0A919KXV5</accession>
<dbReference type="Proteomes" id="UP000617734">
    <property type="component" value="Unassembled WGS sequence"/>
</dbReference>
<dbReference type="EMBL" id="BNBO01000028">
    <property type="protein sequence ID" value="GHH76149.1"/>
    <property type="molecule type" value="Genomic_DNA"/>
</dbReference>
<dbReference type="Gene3D" id="3.40.50.720">
    <property type="entry name" value="NAD(P)-binding Rossmann-like Domain"/>
    <property type="match status" value="1"/>
</dbReference>
<name>A0A919KXV5_9ACTN</name>
<dbReference type="InterPro" id="IPR013549">
    <property type="entry name" value="DUF1731"/>
</dbReference>
<feature type="domain" description="DUF1731" evidence="1">
    <location>
        <begin position="69"/>
        <end position="103"/>
    </location>
</feature>
<reference evidence="2" key="1">
    <citation type="journal article" date="2014" name="Int. J. Syst. Evol. Microbiol.">
        <title>Complete genome sequence of Corynebacterium casei LMG S-19264T (=DSM 44701T), isolated from a smear-ripened cheese.</title>
        <authorList>
            <consortium name="US DOE Joint Genome Institute (JGI-PGF)"/>
            <person name="Walter F."/>
            <person name="Albersmeier A."/>
            <person name="Kalinowski J."/>
            <person name="Ruckert C."/>
        </authorList>
    </citation>
    <scope>NUCLEOTIDE SEQUENCE</scope>
    <source>
        <strain evidence="2">JCM 4646</strain>
    </source>
</reference>
<comment type="caution">
    <text evidence="2">The sequence shown here is derived from an EMBL/GenBank/DDBJ whole genome shotgun (WGS) entry which is preliminary data.</text>
</comment>